<organism evidence="8 9">
    <name type="scientific">Pseudomonas putida</name>
    <name type="common">Arthrobacter siderocapsulatus</name>
    <dbReference type="NCBI Taxonomy" id="303"/>
    <lineage>
        <taxon>Bacteria</taxon>
        <taxon>Pseudomonadati</taxon>
        <taxon>Pseudomonadota</taxon>
        <taxon>Gammaproteobacteria</taxon>
        <taxon>Pseudomonadales</taxon>
        <taxon>Pseudomonadaceae</taxon>
        <taxon>Pseudomonas</taxon>
    </lineage>
</organism>
<dbReference type="Proteomes" id="UP000185146">
    <property type="component" value="Chromosome"/>
</dbReference>
<dbReference type="InterPro" id="IPR015168">
    <property type="entry name" value="SsuA/THI5"/>
</dbReference>
<dbReference type="Pfam" id="PF09084">
    <property type="entry name" value="NMT1"/>
    <property type="match status" value="1"/>
</dbReference>
<name>A0A1L5PQ52_PSEPU</name>
<proteinExistence type="inferred from homology"/>
<dbReference type="InterPro" id="IPR010067">
    <property type="entry name" value="ABC_SsuA_sub-bd"/>
</dbReference>
<reference evidence="8 9" key="1">
    <citation type="submission" date="2016-12" db="EMBL/GenBank/DDBJ databases">
        <title>Draft Genome Sequence of Mercury Resistant Pseudomonas DRA525.</title>
        <authorList>
            <person name="Drace K.M."/>
        </authorList>
    </citation>
    <scope>NUCLEOTIDE SEQUENCE [LARGE SCALE GENOMIC DNA]</scope>
    <source>
        <strain evidence="8 9">DRA525</strain>
    </source>
</reference>
<comment type="similarity">
    <text evidence="2">Belongs to the bacterial solute-binding protein SsuA/TauA family.</text>
</comment>
<sequence length="328" mass="34795">MPMPARAFSPLRRLLIGGLLASVASTLLPWSQALADEARTLRIGYQKFNSINILKGSGALEKALAPQGVKVSWHEFAAGPQLLEALSTGAIDLGHAADAPSVFAQAAGKPVVYLAAEQPYPRGIGLVVREQDHLASVQDLKGKRVATGRGWNAQYLLAVALEQAGLSYQDITPAYVNNAADAVAALQSGSVQAVTLWDPFLAAAESQPGLRNLRDGSGLSNNRTFYLSTASFADQHRALLKTFFAELGKVSQWANAKPAEVAALLAPQLGINANVLQVASERRNYNAVAITPQIVAEQQKLADTFQGLGLIPRKLQVADAVYPASVLP</sequence>
<evidence type="ECO:0000256" key="4">
    <source>
        <dbReference type="ARBA" id="ARBA00022729"/>
    </source>
</evidence>
<evidence type="ECO:0000256" key="5">
    <source>
        <dbReference type="ARBA" id="ARBA00055538"/>
    </source>
</evidence>
<gene>
    <name evidence="8" type="ORF">BL240_12830</name>
</gene>
<feature type="domain" description="Solute-binding protein family 3/N-terminal" evidence="7">
    <location>
        <begin position="40"/>
        <end position="257"/>
    </location>
</feature>
<accession>A0A1L5PQ52</accession>
<dbReference type="EMBL" id="CP018743">
    <property type="protein sequence ID" value="APO82288.1"/>
    <property type="molecule type" value="Genomic_DNA"/>
</dbReference>
<dbReference type="GO" id="GO:0042626">
    <property type="term" value="F:ATPase-coupled transmembrane transporter activity"/>
    <property type="evidence" value="ECO:0007669"/>
    <property type="project" value="InterPro"/>
</dbReference>
<keyword evidence="4" id="KW-0732">Signal</keyword>
<dbReference type="SMART" id="SM00062">
    <property type="entry name" value="PBPb"/>
    <property type="match status" value="1"/>
</dbReference>
<evidence type="ECO:0000259" key="7">
    <source>
        <dbReference type="SMART" id="SM00062"/>
    </source>
</evidence>
<evidence type="ECO:0000256" key="6">
    <source>
        <dbReference type="ARBA" id="ARBA00070228"/>
    </source>
</evidence>
<dbReference type="SUPFAM" id="SSF53850">
    <property type="entry name" value="Periplasmic binding protein-like II"/>
    <property type="match status" value="1"/>
</dbReference>
<evidence type="ECO:0000256" key="3">
    <source>
        <dbReference type="ARBA" id="ARBA00022448"/>
    </source>
</evidence>
<dbReference type="PANTHER" id="PTHR30024">
    <property type="entry name" value="ALIPHATIC SULFONATES-BINDING PROTEIN-RELATED"/>
    <property type="match status" value="1"/>
</dbReference>
<evidence type="ECO:0000313" key="9">
    <source>
        <dbReference type="Proteomes" id="UP000185146"/>
    </source>
</evidence>
<dbReference type="GO" id="GO:0016020">
    <property type="term" value="C:membrane"/>
    <property type="evidence" value="ECO:0007669"/>
    <property type="project" value="InterPro"/>
</dbReference>
<evidence type="ECO:0000256" key="1">
    <source>
        <dbReference type="ARBA" id="ARBA00004418"/>
    </source>
</evidence>
<dbReference type="NCBIfam" id="TIGR01728">
    <property type="entry name" value="SsuA_fam"/>
    <property type="match status" value="1"/>
</dbReference>
<keyword evidence="3" id="KW-0813">Transport</keyword>
<evidence type="ECO:0000256" key="2">
    <source>
        <dbReference type="ARBA" id="ARBA00010742"/>
    </source>
</evidence>
<dbReference type="Gene3D" id="3.40.190.10">
    <property type="entry name" value="Periplasmic binding protein-like II"/>
    <property type="match status" value="2"/>
</dbReference>
<protein>
    <recommendedName>
        <fullName evidence="6">Putative aliphatic sulfonates-binding protein</fullName>
    </recommendedName>
</protein>
<dbReference type="AlphaFoldDB" id="A0A1L5PQ52"/>
<dbReference type="FunFam" id="3.40.190.10:FF:000050">
    <property type="entry name" value="Sulfonate ABC transporter substrate-binding protein"/>
    <property type="match status" value="1"/>
</dbReference>
<dbReference type="InterPro" id="IPR001638">
    <property type="entry name" value="Solute-binding_3/MltF_N"/>
</dbReference>
<evidence type="ECO:0000313" key="8">
    <source>
        <dbReference type="EMBL" id="APO82288.1"/>
    </source>
</evidence>
<dbReference type="GO" id="GO:0042597">
    <property type="term" value="C:periplasmic space"/>
    <property type="evidence" value="ECO:0007669"/>
    <property type="project" value="UniProtKB-SubCell"/>
</dbReference>
<comment type="subcellular location">
    <subcellularLocation>
        <location evidence="1">Periplasm</location>
    </subcellularLocation>
</comment>
<comment type="function">
    <text evidence="5">Part of a binding-protein-dependent transport system for aliphatic sulfonates. Putative binding protein.</text>
</comment>
<dbReference type="PANTHER" id="PTHR30024:SF42">
    <property type="entry name" value="ALIPHATIC SULFONATES-BINDING PROTEIN-RELATED"/>
    <property type="match status" value="1"/>
</dbReference>